<reference evidence="2" key="1">
    <citation type="journal article" date="2024" name="Proc. Natl. Acad. Sci. U.S.A.">
        <title>Extraordinary preservation of gene collinearity over three hundred million years revealed in homosporous lycophytes.</title>
        <authorList>
            <person name="Li C."/>
            <person name="Wickell D."/>
            <person name="Kuo L.Y."/>
            <person name="Chen X."/>
            <person name="Nie B."/>
            <person name="Liao X."/>
            <person name="Peng D."/>
            <person name="Ji J."/>
            <person name="Jenkins J."/>
            <person name="Williams M."/>
            <person name="Shu S."/>
            <person name="Plott C."/>
            <person name="Barry K."/>
            <person name="Rajasekar S."/>
            <person name="Grimwood J."/>
            <person name="Han X."/>
            <person name="Sun S."/>
            <person name="Hou Z."/>
            <person name="He W."/>
            <person name="Dai G."/>
            <person name="Sun C."/>
            <person name="Schmutz J."/>
            <person name="Leebens-Mack J.H."/>
            <person name="Li F.W."/>
            <person name="Wang L."/>
        </authorList>
    </citation>
    <scope>NUCLEOTIDE SEQUENCE [LARGE SCALE GENOMIC DNA]</scope>
    <source>
        <strain evidence="2">cv. PW_Plant_1</strain>
    </source>
</reference>
<protein>
    <submittedName>
        <fullName evidence="1">Uncharacterized protein</fullName>
    </submittedName>
</protein>
<evidence type="ECO:0000313" key="2">
    <source>
        <dbReference type="Proteomes" id="UP001162992"/>
    </source>
</evidence>
<comment type="caution">
    <text evidence="1">The sequence shown here is derived from an EMBL/GenBank/DDBJ whole genome shotgun (WGS) entry which is preliminary data.</text>
</comment>
<name>A0ACC2CET2_DIPCM</name>
<dbReference type="Proteomes" id="UP001162992">
    <property type="component" value="Chromosome 10"/>
</dbReference>
<proteinExistence type="predicted"/>
<gene>
    <name evidence="1" type="ORF">O6H91_10G019100</name>
</gene>
<organism evidence="1 2">
    <name type="scientific">Diphasiastrum complanatum</name>
    <name type="common">Issler's clubmoss</name>
    <name type="synonym">Lycopodium complanatum</name>
    <dbReference type="NCBI Taxonomy" id="34168"/>
    <lineage>
        <taxon>Eukaryota</taxon>
        <taxon>Viridiplantae</taxon>
        <taxon>Streptophyta</taxon>
        <taxon>Embryophyta</taxon>
        <taxon>Tracheophyta</taxon>
        <taxon>Lycopodiopsida</taxon>
        <taxon>Lycopodiales</taxon>
        <taxon>Lycopodiaceae</taxon>
        <taxon>Lycopodioideae</taxon>
        <taxon>Diphasiastrum</taxon>
    </lineage>
</organism>
<evidence type="ECO:0000313" key="1">
    <source>
        <dbReference type="EMBL" id="KAJ7540510.1"/>
    </source>
</evidence>
<keyword evidence="2" id="KW-1185">Reference proteome</keyword>
<dbReference type="EMBL" id="CM055101">
    <property type="protein sequence ID" value="KAJ7540510.1"/>
    <property type="molecule type" value="Genomic_DNA"/>
</dbReference>
<accession>A0ACC2CET2</accession>
<sequence>MSKRAGSALLDNYWGFCMSEVVNAHGMALVPSIQEVEMAPSSSARTIRATVVQASTIFYDTPATLDKAERLVEEATALGSQLVVFPEAFVGGYPRGASFGVIIGNRSMKGREDFRKYYSSAIDVPGPEVERLAGIAGRYKVHLVIGVVERAGYTLFCSVLFFDAQGQYLGKHRKLMPTALERVIWGFGDGSTLPVFDTQVGRLGALICWENRMPLLRTAMYGKGIEIYCAPTADSRDTWQASICHIALEGGCFVLSANQFCRRSDYPPPPEYVFGGSEEDPSPGTIVCSGGSTIVSPSGTILAGPNHEGEALISADLDFGEIIKAKFDFDVVGHYARPDVLGLMVKEIPYTPVTYVPDSAPSSKKEDWMNK</sequence>